<reference evidence="4 5" key="1">
    <citation type="journal article" date="2023" name="Sci. Data">
        <title>Genome assembly of the Korean intertidal mud-creeper Batillaria attramentaria.</title>
        <authorList>
            <person name="Patra A.K."/>
            <person name="Ho P.T."/>
            <person name="Jun S."/>
            <person name="Lee S.J."/>
            <person name="Kim Y."/>
            <person name="Won Y.J."/>
        </authorList>
    </citation>
    <scope>NUCLEOTIDE SEQUENCE [LARGE SCALE GENOMIC DNA]</scope>
    <source>
        <strain evidence="4">Wonlab-2016</strain>
    </source>
</reference>
<accession>A0ABD0JEZ4</accession>
<feature type="transmembrane region" description="Helical" evidence="2">
    <location>
        <begin position="137"/>
        <end position="157"/>
    </location>
</feature>
<organism evidence="4 5">
    <name type="scientific">Batillaria attramentaria</name>
    <dbReference type="NCBI Taxonomy" id="370345"/>
    <lineage>
        <taxon>Eukaryota</taxon>
        <taxon>Metazoa</taxon>
        <taxon>Spiralia</taxon>
        <taxon>Lophotrochozoa</taxon>
        <taxon>Mollusca</taxon>
        <taxon>Gastropoda</taxon>
        <taxon>Caenogastropoda</taxon>
        <taxon>Sorbeoconcha</taxon>
        <taxon>Cerithioidea</taxon>
        <taxon>Batillariidae</taxon>
        <taxon>Batillaria</taxon>
    </lineage>
</organism>
<dbReference type="AlphaFoldDB" id="A0ABD0JEZ4"/>
<proteinExistence type="predicted"/>
<evidence type="ECO:0000313" key="5">
    <source>
        <dbReference type="Proteomes" id="UP001519460"/>
    </source>
</evidence>
<keyword evidence="2" id="KW-0472">Membrane</keyword>
<keyword evidence="2" id="KW-1133">Transmembrane helix</keyword>
<feature type="signal peptide" evidence="3">
    <location>
        <begin position="1"/>
        <end position="24"/>
    </location>
</feature>
<keyword evidence="3" id="KW-0732">Signal</keyword>
<feature type="compositionally biased region" description="Basic and acidic residues" evidence="1">
    <location>
        <begin position="107"/>
        <end position="126"/>
    </location>
</feature>
<keyword evidence="5" id="KW-1185">Reference proteome</keyword>
<feature type="chain" id="PRO_5044800336" evidence="3">
    <location>
        <begin position="25"/>
        <end position="309"/>
    </location>
</feature>
<comment type="caution">
    <text evidence="4">The sequence shown here is derived from an EMBL/GenBank/DDBJ whole genome shotgun (WGS) entry which is preliminary data.</text>
</comment>
<evidence type="ECO:0000256" key="2">
    <source>
        <dbReference type="SAM" id="Phobius"/>
    </source>
</evidence>
<keyword evidence="2" id="KW-0812">Transmembrane</keyword>
<protein>
    <submittedName>
        <fullName evidence="4">Uncharacterized protein</fullName>
    </submittedName>
</protein>
<sequence length="309" mass="32981">MSAGFREISLISALMWMHLATSTAQECDFTFNIPSLIGSVLNVEEKSNVSFNFTFGSTLCRIADSHVITVTKLDDKLEVTTEPPLSSSDVTTHADFDSTVTVAPRDLTTRDQSDNGTGKETRRGQNEESSEDDTTTATLAAAFSVAICVVVAIFVYSRFRKRNKGKRPGTCHEIPDEGQGVTCQRAKVVEEEQPSDDGEQAEMIVNTAYEGGNVSVEHNTTDGNDASDCSLRLLQDNGSLEDSASSASALVSNAAESGAATGDCIPVTDLPKLTTRQMEQGAEHNAAESGAANGDYIAINDIPELTVLK</sequence>
<gene>
    <name evidence="4" type="ORF">BaRGS_00035339</name>
</gene>
<feature type="region of interest" description="Disordered" evidence="1">
    <location>
        <begin position="101"/>
        <end position="133"/>
    </location>
</feature>
<dbReference type="EMBL" id="JACVVK020000471">
    <property type="protein sequence ID" value="KAK7473412.1"/>
    <property type="molecule type" value="Genomic_DNA"/>
</dbReference>
<evidence type="ECO:0000256" key="3">
    <source>
        <dbReference type="SAM" id="SignalP"/>
    </source>
</evidence>
<name>A0ABD0JEZ4_9CAEN</name>
<evidence type="ECO:0000313" key="4">
    <source>
        <dbReference type="EMBL" id="KAK7473412.1"/>
    </source>
</evidence>
<evidence type="ECO:0000256" key="1">
    <source>
        <dbReference type="SAM" id="MobiDB-lite"/>
    </source>
</evidence>
<dbReference type="Proteomes" id="UP001519460">
    <property type="component" value="Unassembled WGS sequence"/>
</dbReference>